<dbReference type="PROSITE" id="PS50228">
    <property type="entry name" value="SUEL_LECTIN"/>
    <property type="match status" value="1"/>
</dbReference>
<feature type="domain" description="GAIN-B" evidence="21">
    <location>
        <begin position="667"/>
        <end position="844"/>
    </location>
</feature>
<feature type="domain" description="G-protein coupled receptors family 2 profile 1" evidence="22">
    <location>
        <begin position="476"/>
        <end position="533"/>
    </location>
</feature>
<dbReference type="InterPro" id="IPR001879">
    <property type="entry name" value="GPCR_2_extracellular_dom"/>
</dbReference>
<evidence type="ECO:0000256" key="2">
    <source>
        <dbReference type="ARBA" id="ARBA00007343"/>
    </source>
</evidence>
<dbReference type="CDD" id="cd22845">
    <property type="entry name" value="Gal_Rha_Lectin_LPHN2"/>
    <property type="match status" value="1"/>
</dbReference>
<dbReference type="InterPro" id="IPR017981">
    <property type="entry name" value="GPCR_2-like_7TM"/>
</dbReference>
<evidence type="ECO:0000259" key="25">
    <source>
        <dbReference type="PROSITE" id="PS51132"/>
    </source>
</evidence>
<evidence type="ECO:0000256" key="3">
    <source>
        <dbReference type="ARBA" id="ARBA00022475"/>
    </source>
</evidence>
<dbReference type="Ensembl" id="ENSGWIT00000047542.1">
    <property type="protein sequence ID" value="ENSGWIP00000043839.1"/>
    <property type="gene ID" value="ENSGWIG00000004235.1"/>
</dbReference>
<dbReference type="Pfam" id="PF02793">
    <property type="entry name" value="HRM"/>
    <property type="match status" value="1"/>
</dbReference>
<dbReference type="InterPro" id="IPR057244">
    <property type="entry name" value="GAIN_B"/>
</dbReference>
<keyword evidence="5 19" id="KW-0812">Transmembrane</keyword>
<feature type="transmembrane region" description="Helical" evidence="19">
    <location>
        <begin position="893"/>
        <end position="911"/>
    </location>
</feature>
<dbReference type="Proteomes" id="UP000694680">
    <property type="component" value="Chromosome 4"/>
</dbReference>
<evidence type="ECO:0000256" key="20">
    <source>
        <dbReference type="SAM" id="SignalP"/>
    </source>
</evidence>
<feature type="domain" description="Olfactomedin-like" evidence="25">
    <location>
        <begin position="141"/>
        <end position="400"/>
    </location>
</feature>
<dbReference type="Pfam" id="PF00002">
    <property type="entry name" value="7tm_2"/>
    <property type="match status" value="1"/>
</dbReference>
<dbReference type="Pfam" id="PF02191">
    <property type="entry name" value="OLF"/>
    <property type="match status" value="1"/>
</dbReference>
<dbReference type="SMART" id="SM00303">
    <property type="entry name" value="GPS"/>
    <property type="match status" value="1"/>
</dbReference>
<evidence type="ECO:0000256" key="14">
    <source>
        <dbReference type="ARBA" id="ARBA00023180"/>
    </source>
</evidence>
<evidence type="ECO:0000256" key="16">
    <source>
        <dbReference type="ARBA" id="ARBA00034109"/>
    </source>
</evidence>
<dbReference type="PROSITE" id="PS50227">
    <property type="entry name" value="G_PROTEIN_RECEP_F2_3"/>
    <property type="match status" value="1"/>
</dbReference>
<dbReference type="FunFam" id="2.60.220.50:FF:000001">
    <property type="entry name" value="Adhesion G protein-coupled receptor L2"/>
    <property type="match status" value="1"/>
</dbReference>
<dbReference type="Pfam" id="PF16489">
    <property type="entry name" value="GAIN"/>
    <property type="match status" value="1"/>
</dbReference>
<dbReference type="Pfam" id="PF01825">
    <property type="entry name" value="GPS"/>
    <property type="match status" value="1"/>
</dbReference>
<dbReference type="FunFam" id="2.60.120.740:FF:000001">
    <property type="entry name" value="Adhesion G protein-coupled receptor L2"/>
    <property type="match status" value="1"/>
</dbReference>
<feature type="transmembrane region" description="Helical" evidence="19">
    <location>
        <begin position="1071"/>
        <end position="1094"/>
    </location>
</feature>
<dbReference type="GO" id="GO:0097060">
    <property type="term" value="C:synaptic membrane"/>
    <property type="evidence" value="ECO:0007669"/>
    <property type="project" value="UniProtKB-SubCell"/>
</dbReference>
<dbReference type="PRINTS" id="PR01444">
    <property type="entry name" value="LATROPHILIN"/>
</dbReference>
<keyword evidence="9" id="KW-0770">Synapse</keyword>
<evidence type="ECO:0000256" key="17">
    <source>
        <dbReference type="PROSITE-ProRule" id="PRU00446"/>
    </source>
</evidence>
<feature type="chain" id="PRO_5034479837" description="Adhesion G protein-coupled receptor L2" evidence="20">
    <location>
        <begin position="27"/>
        <end position="1461"/>
    </location>
</feature>
<feature type="domain" description="SUEL-type lectin" evidence="23">
    <location>
        <begin position="42"/>
        <end position="131"/>
    </location>
</feature>
<keyword evidence="6 20" id="KW-0732">Signal</keyword>
<keyword evidence="12 17" id="KW-1015">Disulfide bond</keyword>
<evidence type="ECO:0000313" key="26">
    <source>
        <dbReference type="Ensembl" id="ENSGWIP00000043839.1"/>
    </source>
</evidence>
<evidence type="ECO:0000259" key="22">
    <source>
        <dbReference type="PROSITE" id="PS50227"/>
    </source>
</evidence>
<feature type="compositionally biased region" description="Low complexity" evidence="18">
    <location>
        <begin position="459"/>
        <end position="471"/>
    </location>
</feature>
<dbReference type="RefSeq" id="XP_028301506.1">
    <property type="nucleotide sequence ID" value="XM_028445705.1"/>
</dbReference>
<dbReference type="Gene3D" id="4.10.1240.10">
    <property type="entry name" value="GPCR, family 2, extracellular hormone receptor domain"/>
    <property type="match status" value="1"/>
</dbReference>
<gene>
    <name evidence="26" type="primary">adgrl2a</name>
</gene>
<dbReference type="CTD" id="57987"/>
<keyword evidence="3" id="KW-1003">Cell membrane</keyword>
<evidence type="ECO:0000256" key="11">
    <source>
        <dbReference type="ARBA" id="ARBA00023136"/>
    </source>
</evidence>
<reference evidence="26" key="3">
    <citation type="submission" date="2025-09" db="UniProtKB">
        <authorList>
            <consortium name="Ensembl"/>
        </authorList>
    </citation>
    <scope>IDENTIFICATION</scope>
</reference>
<dbReference type="InterPro" id="IPR046338">
    <property type="entry name" value="GAIN_dom_sf"/>
</dbReference>
<keyword evidence="4" id="KW-0597">Phosphoprotein</keyword>
<dbReference type="PRINTS" id="PR00249">
    <property type="entry name" value="GPCRSECRETIN"/>
</dbReference>
<dbReference type="InterPro" id="IPR043159">
    <property type="entry name" value="Lectin_gal-bd_sf"/>
</dbReference>
<feature type="transmembrane region" description="Helical" evidence="19">
    <location>
        <begin position="860"/>
        <end position="881"/>
    </location>
</feature>
<evidence type="ECO:0000256" key="7">
    <source>
        <dbReference type="ARBA" id="ARBA00022737"/>
    </source>
</evidence>
<evidence type="ECO:0000256" key="13">
    <source>
        <dbReference type="ARBA" id="ARBA00023170"/>
    </source>
</evidence>
<dbReference type="InterPro" id="IPR017983">
    <property type="entry name" value="GPCR_2_secretin-like_CS"/>
</dbReference>
<evidence type="ECO:0000256" key="18">
    <source>
        <dbReference type="SAM" id="MobiDB-lite"/>
    </source>
</evidence>
<evidence type="ECO:0008006" key="28">
    <source>
        <dbReference type="Google" id="ProtNLM"/>
    </source>
</evidence>
<evidence type="ECO:0000256" key="4">
    <source>
        <dbReference type="ARBA" id="ARBA00022553"/>
    </source>
</evidence>
<evidence type="ECO:0000256" key="12">
    <source>
        <dbReference type="ARBA" id="ARBA00023157"/>
    </source>
</evidence>
<keyword evidence="8 19" id="KW-1133">Transmembrane helix</keyword>
<dbReference type="InterPro" id="IPR003924">
    <property type="entry name" value="GPCR_2_latrophilin"/>
</dbReference>
<keyword evidence="27" id="KW-1185">Reference proteome</keyword>
<dbReference type="GO" id="GO:0004930">
    <property type="term" value="F:G protein-coupled receptor activity"/>
    <property type="evidence" value="ECO:0007669"/>
    <property type="project" value="UniProtKB-KW"/>
</dbReference>
<evidence type="ECO:0000313" key="27">
    <source>
        <dbReference type="Proteomes" id="UP000694680"/>
    </source>
</evidence>
<feature type="compositionally biased region" description="Basic residues" evidence="18">
    <location>
        <begin position="1251"/>
        <end position="1263"/>
    </location>
</feature>
<organism evidence="26 27">
    <name type="scientific">Gouania willdenowi</name>
    <name type="common">Blunt-snouted clingfish</name>
    <name type="synonym">Lepadogaster willdenowi</name>
    <dbReference type="NCBI Taxonomy" id="441366"/>
    <lineage>
        <taxon>Eukaryota</taxon>
        <taxon>Metazoa</taxon>
        <taxon>Chordata</taxon>
        <taxon>Craniata</taxon>
        <taxon>Vertebrata</taxon>
        <taxon>Euteleostomi</taxon>
        <taxon>Actinopterygii</taxon>
        <taxon>Neopterygii</taxon>
        <taxon>Teleostei</taxon>
        <taxon>Neoteleostei</taxon>
        <taxon>Acanthomorphata</taxon>
        <taxon>Ovalentaria</taxon>
        <taxon>Blenniimorphae</taxon>
        <taxon>Blenniiformes</taxon>
        <taxon>Gobiesocoidei</taxon>
        <taxon>Gobiesocidae</taxon>
        <taxon>Gobiesocinae</taxon>
        <taxon>Gouania</taxon>
    </lineage>
</organism>
<dbReference type="SUPFAM" id="SSF81321">
    <property type="entry name" value="Family A G protein-coupled receptor-like"/>
    <property type="match status" value="1"/>
</dbReference>
<comment type="subcellular location">
    <subcellularLocation>
        <location evidence="1">Cell membrane</location>
        <topology evidence="1">Multi-pass membrane protein</topology>
    </subcellularLocation>
    <subcellularLocation>
        <location evidence="16">Synaptic cell membrane</location>
    </subcellularLocation>
</comment>
<dbReference type="PROSITE" id="PS51132">
    <property type="entry name" value="OLF"/>
    <property type="match status" value="1"/>
</dbReference>
<comment type="similarity">
    <text evidence="2">Belongs to the G-protein coupled receptor 2 family. Adhesion G-protein coupled receptor (ADGR) subfamily.</text>
</comment>
<dbReference type="Gene3D" id="1.25.40.610">
    <property type="match status" value="1"/>
</dbReference>
<feature type="disulfide bond" evidence="17">
    <location>
        <begin position="142"/>
        <end position="324"/>
    </location>
</feature>
<evidence type="ECO:0000256" key="8">
    <source>
        <dbReference type="ARBA" id="ARBA00022989"/>
    </source>
</evidence>
<dbReference type="InterPro" id="IPR000203">
    <property type="entry name" value="GPS"/>
</dbReference>
<dbReference type="PANTHER" id="PTHR12011">
    <property type="entry name" value="ADHESION G-PROTEIN COUPLED RECEPTOR"/>
    <property type="match status" value="1"/>
</dbReference>
<evidence type="ECO:0000259" key="23">
    <source>
        <dbReference type="PROSITE" id="PS50228"/>
    </source>
</evidence>
<feature type="region of interest" description="Disordered" evidence="18">
    <location>
        <begin position="1242"/>
        <end position="1276"/>
    </location>
</feature>
<keyword evidence="14" id="KW-0325">Glycoprotein</keyword>
<dbReference type="InterPro" id="IPR000922">
    <property type="entry name" value="Lectin_gal-bd_dom"/>
</dbReference>
<dbReference type="GeneID" id="114462667"/>
<dbReference type="Pfam" id="PF02140">
    <property type="entry name" value="SUEL_Lectin"/>
    <property type="match status" value="1"/>
</dbReference>
<feature type="region of interest" description="Disordered" evidence="18">
    <location>
        <begin position="1351"/>
        <end position="1402"/>
    </location>
</feature>
<dbReference type="Gene3D" id="2.60.120.740">
    <property type="match status" value="1"/>
</dbReference>
<dbReference type="GO" id="GO:0007166">
    <property type="term" value="P:cell surface receptor signaling pathway"/>
    <property type="evidence" value="ECO:0007669"/>
    <property type="project" value="InterPro"/>
</dbReference>
<name>A0A8C5HDH2_GOUWI</name>
<dbReference type="FunFam" id="1.25.40.610:FF:000001">
    <property type="entry name" value="Adhesion G protein-coupled receptor L2"/>
    <property type="match status" value="1"/>
</dbReference>
<dbReference type="InterPro" id="IPR032471">
    <property type="entry name" value="AGRL2-4_GAIN_subdom_A"/>
</dbReference>
<reference evidence="26" key="2">
    <citation type="submission" date="2025-08" db="UniProtKB">
        <authorList>
            <consortium name="Ensembl"/>
        </authorList>
    </citation>
    <scope>IDENTIFICATION</scope>
</reference>
<dbReference type="PROSITE" id="PS50221">
    <property type="entry name" value="GAIN_B"/>
    <property type="match status" value="1"/>
</dbReference>
<feature type="transmembrane region" description="Helical" evidence="19">
    <location>
        <begin position="923"/>
        <end position="947"/>
    </location>
</feature>
<feature type="transmembrane region" description="Helical" evidence="19">
    <location>
        <begin position="1042"/>
        <end position="1065"/>
    </location>
</feature>
<evidence type="ECO:0000256" key="5">
    <source>
        <dbReference type="ARBA" id="ARBA00022692"/>
    </source>
</evidence>
<evidence type="ECO:0000259" key="24">
    <source>
        <dbReference type="PROSITE" id="PS50261"/>
    </source>
</evidence>
<dbReference type="FunFam" id="4.10.1240.10:FF:000001">
    <property type="entry name" value="Adhesion G protein-coupled receptor L2"/>
    <property type="match status" value="1"/>
</dbReference>
<feature type="domain" description="G-protein coupled receptors family 2 profile 2" evidence="24">
    <location>
        <begin position="854"/>
        <end position="1095"/>
    </location>
</feature>
<dbReference type="PANTHER" id="PTHR12011:SF61">
    <property type="entry name" value="ADHESION G PROTEIN-COUPLED RECEPTOR L2"/>
    <property type="match status" value="1"/>
</dbReference>
<dbReference type="InterPro" id="IPR000832">
    <property type="entry name" value="GPCR_2_secretin-like"/>
</dbReference>
<feature type="compositionally biased region" description="Polar residues" evidence="18">
    <location>
        <begin position="1366"/>
        <end position="1378"/>
    </location>
</feature>
<sequence length="1461" mass="164537">MACSLWKLQTFCWFLITLAHVQSTEGFSRAALPFGLVRRELSCEGYPIDLRCPGSDVIMIESANYGRTDDKICDADPFQMENINCYLPDAFKIMSQRCNNRTQCIVITGSDVFPDPCPGTYKYLEVQYECVPYKVEQKVFLCPGTLKAVGDPSVLFEAEQQAGAWCKDPLQAADKIYFMPWTPYRTDTLIEYTSLDDFENARQSITYKLPHRVDGTGFVVYDGAVFFNKERTRNIVKFDLRTRIKSGEAIINNANYHDTSPYKWGGKTDIDLAVDENGLWVIYATEQNNGMIVISQLNPYTLRFEATWDTAYDKRSASNAFMICGVLYVVRSTYEDNESEVSKSMIDYIYNTKQNRGEYVDLHFPNQYQYIASVDYNPRDNQLYVWNNFYILRYNLEFGPPDPAHAPPLSEVTTTSQLQKTTTTTTTTTTVRWGVFNTTTTAGHKEGSRGAPKPPPVIPQTTSPPSLESFPLPERFCKATEKRDIMWPQTQRGMLVERPCPKGTRGTASYLCVLSTGDWHPKGPDLSNCTSHWVNQVAQKIRSGENAANLANELAKHTKGPIFAGDVSSSVRLMEQLVDILDAQLQELRPSEKDSAGRSFNKLQKRERTCRAYMKAIVDTVDNLLRPEALKSWHDMNSTEQTHAATMLLDTLEEGAFVLADNLMEPAIVKVPADNIILDVYVLSTDGQVQDFKFPQSSKGGISIHLSANTVKLNSRNGVAKLVFVLYKNLSQFLSTENATIKMANEGYGRNVSVAVNSDIIAASINKESSRVFINEPVIFTLEHIDMEHYFNSNCSFWNYSERSMMGHWSTQGCKLLDSNKTHTTCSCSHLTNFAILMAHREITTNGSPHEYLLTVITRVGIVVSLVCLIISIFTFCFFRGLQSDRNTIHKNLCINLFIAELIFLIGIDMTKPEIGCAIIAGILHFFFLASFSWMCLEGVQLYLMLVEVFESEYSRKKYYYVCGYLFPAIVVCVSAAIDYKSYGTERACWLSVDNHFIWSFIGPVTFIIMLNLIFLVITMYKMVKHSTTLKPDSSRLENIKSWVMGAFALLCLLGLTWSFGLFFISEASIVMAYLFTIFNTFQGMFIFIFHCLLQKKVRKEYSKCFRHTYCCGGLPTESSHGSAKTSTTRTSARYSSGTQSRIRRMWNDTVRKQSESSFISGDINSTSTLNQGHSLTHAVRDTSAMDTLPLNGNFNNSYSLRNGDFGDSVQVVDCGLSLDDAAFEKMIISELVHNNLRACNKSHQQQQHPSLHHPPHHHHHHQQQPPPQYHRHHHTERAPPKVTVVGGSSSDDDAIVADASSLVHVGDAVGLGLHHHHHQQELEAPLIPQRTHSLLYAPQKKVRTDGGVDTLVSQLNPTEPDDDLQSPNRDSLYTSMPNLKDSPFPESSPEVVEDLSPSKRSENEDIYYKSMPNLGSGHQLQAYYQIGRGSSDGYIIPISKDGCIPEGDVREGQMQLVTSL</sequence>
<keyword evidence="13" id="KW-0675">Receptor</keyword>
<dbReference type="GO" id="GO:0007189">
    <property type="term" value="P:adenylate cyclase-activating G protein-coupled receptor signaling pathway"/>
    <property type="evidence" value="ECO:0007669"/>
    <property type="project" value="TreeGrafter"/>
</dbReference>
<evidence type="ECO:0000256" key="15">
    <source>
        <dbReference type="ARBA" id="ARBA00023224"/>
    </source>
</evidence>
<dbReference type="Gene3D" id="1.20.1070.10">
    <property type="entry name" value="Rhodopsin 7-helix transmembrane proteins"/>
    <property type="match status" value="1"/>
</dbReference>
<evidence type="ECO:0000256" key="9">
    <source>
        <dbReference type="ARBA" id="ARBA00023018"/>
    </source>
</evidence>
<reference evidence="26" key="1">
    <citation type="submission" date="2020-06" db="EMBL/GenBank/DDBJ databases">
        <authorList>
            <consortium name="Wellcome Sanger Institute Data Sharing"/>
        </authorList>
    </citation>
    <scope>NUCLEOTIDE SEQUENCE [LARGE SCALE GENOMIC DNA]</scope>
</reference>
<evidence type="ECO:0000256" key="1">
    <source>
        <dbReference type="ARBA" id="ARBA00004651"/>
    </source>
</evidence>
<dbReference type="Pfam" id="PF02354">
    <property type="entry name" value="Latrophilin"/>
    <property type="match status" value="1"/>
</dbReference>
<dbReference type="SMART" id="SM00008">
    <property type="entry name" value="HormR"/>
    <property type="match status" value="1"/>
</dbReference>
<dbReference type="Gene3D" id="2.60.220.50">
    <property type="match status" value="1"/>
</dbReference>
<feature type="region of interest" description="Disordered" evidence="18">
    <location>
        <begin position="440"/>
        <end position="471"/>
    </location>
</feature>
<keyword evidence="11 19" id="KW-0472">Membrane</keyword>
<feature type="signal peptide" evidence="20">
    <location>
        <begin position="1"/>
        <end position="26"/>
    </location>
</feature>
<keyword evidence="15" id="KW-0807">Transducer</keyword>
<keyword evidence="10" id="KW-0297">G-protein coupled receptor</keyword>
<feature type="transmembrane region" description="Helical" evidence="19">
    <location>
        <begin position="998"/>
        <end position="1021"/>
    </location>
</feature>
<dbReference type="InterPro" id="IPR003112">
    <property type="entry name" value="Olfac-like_dom"/>
</dbReference>
<evidence type="ECO:0000259" key="21">
    <source>
        <dbReference type="PROSITE" id="PS50221"/>
    </source>
</evidence>
<dbReference type="GO" id="GO:0030246">
    <property type="term" value="F:carbohydrate binding"/>
    <property type="evidence" value="ECO:0007669"/>
    <property type="project" value="InterPro"/>
</dbReference>
<evidence type="ECO:0000256" key="10">
    <source>
        <dbReference type="ARBA" id="ARBA00023040"/>
    </source>
</evidence>
<protein>
    <recommendedName>
        <fullName evidence="28">Adhesion G protein-coupled receptor L2</fullName>
    </recommendedName>
</protein>
<dbReference type="InterPro" id="IPR003334">
    <property type="entry name" value="GPCR_2_latrophilin_rcpt_C"/>
</dbReference>
<dbReference type="PROSITE" id="PS50261">
    <property type="entry name" value="G_PROTEIN_RECEP_F2_4"/>
    <property type="match status" value="1"/>
</dbReference>
<dbReference type="SMART" id="SM00284">
    <property type="entry name" value="OLF"/>
    <property type="match status" value="1"/>
</dbReference>
<evidence type="ECO:0000256" key="6">
    <source>
        <dbReference type="ARBA" id="ARBA00022729"/>
    </source>
</evidence>
<dbReference type="PROSITE" id="PS00650">
    <property type="entry name" value="G_PROTEIN_RECEP_F2_2"/>
    <property type="match status" value="1"/>
</dbReference>
<dbReference type="InterPro" id="IPR036445">
    <property type="entry name" value="GPCR_2_extracell_dom_sf"/>
</dbReference>
<feature type="transmembrane region" description="Helical" evidence="19">
    <location>
        <begin position="959"/>
        <end position="978"/>
    </location>
</feature>
<dbReference type="FunFam" id="1.20.1070.10:FF:000011">
    <property type="entry name" value="Adhesion G protein-coupled receptor L2"/>
    <property type="match status" value="1"/>
</dbReference>
<keyword evidence="7" id="KW-0677">Repeat</keyword>
<evidence type="ECO:0000256" key="19">
    <source>
        <dbReference type="SAM" id="Phobius"/>
    </source>
</evidence>
<proteinExistence type="inferred from homology"/>
<accession>A0A8C5HDH2</accession>